<feature type="compositionally biased region" description="Basic residues" evidence="1">
    <location>
        <begin position="68"/>
        <end position="77"/>
    </location>
</feature>
<reference evidence="2" key="1">
    <citation type="submission" date="2020-05" db="EMBL/GenBank/DDBJ databases">
        <title>Phylogenomic resolution of chytrid fungi.</title>
        <authorList>
            <person name="Stajich J.E."/>
            <person name="Amses K."/>
            <person name="Simmons R."/>
            <person name="Seto K."/>
            <person name="Myers J."/>
            <person name="Bonds A."/>
            <person name="Quandt C.A."/>
            <person name="Barry K."/>
            <person name="Liu P."/>
            <person name="Grigoriev I."/>
            <person name="Longcore J.E."/>
            <person name="James T.Y."/>
        </authorList>
    </citation>
    <scope>NUCLEOTIDE SEQUENCE</scope>
    <source>
        <strain evidence="2">JEL0318</strain>
    </source>
</reference>
<evidence type="ECO:0000256" key="1">
    <source>
        <dbReference type="SAM" id="MobiDB-lite"/>
    </source>
</evidence>
<name>A0AAD5X3G6_9FUNG</name>
<organism evidence="2 3">
    <name type="scientific">Rhizophlyctis rosea</name>
    <dbReference type="NCBI Taxonomy" id="64517"/>
    <lineage>
        <taxon>Eukaryota</taxon>
        <taxon>Fungi</taxon>
        <taxon>Fungi incertae sedis</taxon>
        <taxon>Chytridiomycota</taxon>
        <taxon>Chytridiomycota incertae sedis</taxon>
        <taxon>Chytridiomycetes</taxon>
        <taxon>Rhizophlyctidales</taxon>
        <taxon>Rhizophlyctidaceae</taxon>
        <taxon>Rhizophlyctis</taxon>
    </lineage>
</organism>
<dbReference type="Proteomes" id="UP001212841">
    <property type="component" value="Unassembled WGS sequence"/>
</dbReference>
<gene>
    <name evidence="2" type="ORF">HK097_009900</name>
</gene>
<accession>A0AAD5X3G6</accession>
<evidence type="ECO:0000313" key="3">
    <source>
        <dbReference type="Proteomes" id="UP001212841"/>
    </source>
</evidence>
<evidence type="ECO:0000313" key="2">
    <source>
        <dbReference type="EMBL" id="KAJ3049064.1"/>
    </source>
</evidence>
<protein>
    <submittedName>
        <fullName evidence="2">Uncharacterized protein</fullName>
    </submittedName>
</protein>
<sequence length="85" mass="9540">MYGHSVRSHRLSAEQIAQVITEVQANPQWGTAPAKVKEETLEDLYGHYLEQVVEDSCKKIKPAAAKAQARKPRKPRAKKDNTPSE</sequence>
<comment type="caution">
    <text evidence="2">The sequence shown here is derived from an EMBL/GenBank/DDBJ whole genome shotgun (WGS) entry which is preliminary data.</text>
</comment>
<dbReference type="AlphaFoldDB" id="A0AAD5X3G6"/>
<proteinExistence type="predicted"/>
<keyword evidence="3" id="KW-1185">Reference proteome</keyword>
<feature type="region of interest" description="Disordered" evidence="1">
    <location>
        <begin position="63"/>
        <end position="85"/>
    </location>
</feature>
<dbReference type="EMBL" id="JADGJD010000698">
    <property type="protein sequence ID" value="KAJ3049064.1"/>
    <property type="molecule type" value="Genomic_DNA"/>
</dbReference>